<proteinExistence type="predicted"/>
<keyword evidence="2" id="KW-1185">Reference proteome</keyword>
<name>A0ACC0VM97_9STRA</name>
<dbReference type="Proteomes" id="UP001163321">
    <property type="component" value="Chromosome 8"/>
</dbReference>
<reference evidence="1 2" key="1">
    <citation type="journal article" date="2022" name="bioRxiv">
        <title>The genome of the oomycete Peronosclerospora sorghi, a cosmopolitan pathogen of maize and sorghum, is inflated with dispersed pseudogenes.</title>
        <authorList>
            <person name="Fletcher K."/>
            <person name="Martin F."/>
            <person name="Isakeit T."/>
            <person name="Cavanaugh K."/>
            <person name="Magill C."/>
            <person name="Michelmore R."/>
        </authorList>
    </citation>
    <scope>NUCLEOTIDE SEQUENCE [LARGE SCALE GENOMIC DNA]</scope>
    <source>
        <strain evidence="1">P6</strain>
    </source>
</reference>
<protein>
    <submittedName>
        <fullName evidence="1">Uncharacterized protein</fullName>
    </submittedName>
</protein>
<evidence type="ECO:0000313" key="2">
    <source>
        <dbReference type="Proteomes" id="UP001163321"/>
    </source>
</evidence>
<comment type="caution">
    <text evidence="1">The sequence shown here is derived from an EMBL/GenBank/DDBJ whole genome shotgun (WGS) entry which is preliminary data.</text>
</comment>
<sequence length="103" mass="11395">MLHLNRSSLILYVVAVVDYLLRSRLMAEEVEVGCCYVAETGREVQSKLSAASCKVCLAAGNTEGMGLEEMDMKAGCAHYRSMQCWTEKLVEACSSWFHILVVA</sequence>
<evidence type="ECO:0000313" key="1">
    <source>
        <dbReference type="EMBL" id="KAI9907630.1"/>
    </source>
</evidence>
<organism evidence="1 2">
    <name type="scientific">Peronosclerospora sorghi</name>
    <dbReference type="NCBI Taxonomy" id="230839"/>
    <lineage>
        <taxon>Eukaryota</taxon>
        <taxon>Sar</taxon>
        <taxon>Stramenopiles</taxon>
        <taxon>Oomycota</taxon>
        <taxon>Peronosporomycetes</taxon>
        <taxon>Peronosporales</taxon>
        <taxon>Peronosporaceae</taxon>
        <taxon>Peronosclerospora</taxon>
    </lineage>
</organism>
<gene>
    <name evidence="1" type="ORF">PsorP6_004505</name>
</gene>
<accession>A0ACC0VM97</accession>
<dbReference type="EMBL" id="CM047587">
    <property type="protein sequence ID" value="KAI9907630.1"/>
    <property type="molecule type" value="Genomic_DNA"/>
</dbReference>